<keyword evidence="4" id="KW-1185">Reference proteome</keyword>
<name>A0A1H2C9A0_MUCMA</name>
<protein>
    <submittedName>
        <fullName evidence="3">Outer membrane protein beta-barrel domain-containing protein</fullName>
    </submittedName>
</protein>
<feature type="chain" id="PRO_5009270862" evidence="1">
    <location>
        <begin position="21"/>
        <end position="477"/>
    </location>
</feature>
<evidence type="ECO:0000313" key="3">
    <source>
        <dbReference type="EMBL" id="SDT66909.1"/>
    </source>
</evidence>
<feature type="signal peptide" evidence="1">
    <location>
        <begin position="1"/>
        <end position="20"/>
    </location>
</feature>
<proteinExistence type="predicted"/>
<evidence type="ECO:0000256" key="1">
    <source>
        <dbReference type="SAM" id="SignalP"/>
    </source>
</evidence>
<dbReference type="AlphaFoldDB" id="A0A1H2C9A0"/>
<dbReference type="OrthoDB" id="677565at2"/>
<dbReference type="EMBL" id="LT629740">
    <property type="protein sequence ID" value="SDT66909.1"/>
    <property type="molecule type" value="Genomic_DNA"/>
</dbReference>
<accession>A0A1H2C9A0</accession>
<keyword evidence="1" id="KW-0732">Signal</keyword>
<sequence length="477" mass="53918">MKFLYYLLVLILIAPIFSNAQGTYKHGYIVGLTGDTVKGYIEYKKWEKNPDTINFRKDLHDSPVQTFTVFTAREFAIKGSDTYRRYIINISQDHVDKAKLKTGIDTNFIAQNVFLQILTTGNNVTLFSYTDSIKTRYYVSESMYEEPRELAYRVYYQGKTLGGIQTDTTYRNQFRYLALKYKPIVDTAKAKAAAAAALAAAAAANQVAVTKQIKRKSKTTYRVKALSKSAIAKVKNQRIAAERDSVANADTLATMITKSKYVKIDLVKIAKAINGDTKEKFDTIRHWWFAGLAINDNVLGLNGPAKFPNSSSIFPKISLGYNVFLNKKTERMVFRAELSLSANKYNFPDTKDTSGAVNSLSKIRQYTFSVAPQLIYNIYNEIEFKAYINVGISANLSAYNKYTFTHTSSDTTIVKDKYPKLSSFWFNVPIKAGVVIDNHYEFYLGYAFPATLTSGSPGYTGKLKQYELGFNYFFGFN</sequence>
<dbReference type="STRING" id="652787.SAMN05216490_4743"/>
<dbReference type="InterPro" id="IPR025665">
    <property type="entry name" value="Beta-barrel_OMP_2"/>
</dbReference>
<feature type="domain" description="Outer membrane protein beta-barrel" evidence="2">
    <location>
        <begin position="308"/>
        <end position="448"/>
    </location>
</feature>
<dbReference type="Proteomes" id="UP000199679">
    <property type="component" value="Chromosome I"/>
</dbReference>
<reference evidence="3 4" key="1">
    <citation type="submission" date="2016-10" db="EMBL/GenBank/DDBJ databases">
        <authorList>
            <person name="de Groot N.N."/>
        </authorList>
    </citation>
    <scope>NUCLEOTIDE SEQUENCE [LARGE SCALE GENOMIC DNA]</scope>
    <source>
        <strain evidence="3 4">MP1X4</strain>
    </source>
</reference>
<evidence type="ECO:0000259" key="2">
    <source>
        <dbReference type="Pfam" id="PF13568"/>
    </source>
</evidence>
<organism evidence="3 4">
    <name type="scientific">Mucilaginibacter mallensis</name>
    <dbReference type="NCBI Taxonomy" id="652787"/>
    <lineage>
        <taxon>Bacteria</taxon>
        <taxon>Pseudomonadati</taxon>
        <taxon>Bacteroidota</taxon>
        <taxon>Sphingobacteriia</taxon>
        <taxon>Sphingobacteriales</taxon>
        <taxon>Sphingobacteriaceae</taxon>
        <taxon>Mucilaginibacter</taxon>
    </lineage>
</organism>
<dbReference type="RefSeq" id="WP_091379159.1">
    <property type="nucleotide sequence ID" value="NZ_LT629740.1"/>
</dbReference>
<evidence type="ECO:0000313" key="4">
    <source>
        <dbReference type="Proteomes" id="UP000199679"/>
    </source>
</evidence>
<gene>
    <name evidence="3" type="ORF">SAMN05216490_4743</name>
</gene>
<dbReference type="Pfam" id="PF13568">
    <property type="entry name" value="OMP_b-brl_2"/>
    <property type="match status" value="1"/>
</dbReference>